<dbReference type="GO" id="GO:0003677">
    <property type="term" value="F:DNA binding"/>
    <property type="evidence" value="ECO:0007669"/>
    <property type="project" value="UniProtKB-KW"/>
</dbReference>
<dbReference type="PANTHER" id="PTHR32071:SF57">
    <property type="entry name" value="C4-DICARBOXYLATE TRANSPORT TRANSCRIPTIONAL REGULATORY PROTEIN DCTD"/>
    <property type="match status" value="1"/>
</dbReference>
<proteinExistence type="predicted"/>
<dbReference type="InterPro" id="IPR058031">
    <property type="entry name" value="AAA_lid_NorR"/>
</dbReference>
<evidence type="ECO:0000256" key="2">
    <source>
        <dbReference type="ARBA" id="ARBA00022840"/>
    </source>
</evidence>
<evidence type="ECO:0000259" key="3">
    <source>
        <dbReference type="PROSITE" id="PS50045"/>
    </source>
</evidence>
<dbReference type="FunFam" id="3.40.50.300:FF:000006">
    <property type="entry name" value="DNA-binding transcriptional regulator NtrC"/>
    <property type="match status" value="1"/>
</dbReference>
<dbReference type="GO" id="GO:0006355">
    <property type="term" value="P:regulation of DNA-templated transcription"/>
    <property type="evidence" value="ECO:0007669"/>
    <property type="project" value="InterPro"/>
</dbReference>
<keyword evidence="2" id="KW-0067">ATP-binding</keyword>
<evidence type="ECO:0000313" key="4">
    <source>
        <dbReference type="EMBL" id="SKC84328.1"/>
    </source>
</evidence>
<dbReference type="Gene3D" id="1.10.10.60">
    <property type="entry name" value="Homeodomain-like"/>
    <property type="match status" value="1"/>
</dbReference>
<gene>
    <name evidence="4" type="ORF">SAMN02194393_04073</name>
</gene>
<dbReference type="Pfam" id="PF00158">
    <property type="entry name" value="Sigma54_activat"/>
    <property type="match status" value="1"/>
</dbReference>
<reference evidence="4 5" key="1">
    <citation type="submission" date="2017-02" db="EMBL/GenBank/DDBJ databases">
        <authorList>
            <person name="Peterson S.W."/>
        </authorList>
    </citation>
    <scope>NUCLEOTIDE SEQUENCE [LARGE SCALE GENOMIC DNA]</scope>
    <source>
        <strain evidence="4 5">M1</strain>
    </source>
</reference>
<feature type="domain" description="Sigma-54 factor interaction" evidence="3">
    <location>
        <begin position="273"/>
        <end position="503"/>
    </location>
</feature>
<dbReference type="RefSeq" id="WP_079494179.1">
    <property type="nucleotide sequence ID" value="NZ_FUZT01000011.1"/>
</dbReference>
<dbReference type="PROSITE" id="PS00675">
    <property type="entry name" value="SIGMA54_INTERACT_1"/>
    <property type="match status" value="1"/>
</dbReference>
<dbReference type="InterPro" id="IPR025662">
    <property type="entry name" value="Sigma_54_int_dom_ATP-bd_1"/>
</dbReference>
<dbReference type="InterPro" id="IPR025943">
    <property type="entry name" value="Sigma_54_int_dom_ATP-bd_2"/>
</dbReference>
<dbReference type="PANTHER" id="PTHR32071">
    <property type="entry name" value="TRANSCRIPTIONAL REGULATORY PROTEIN"/>
    <property type="match status" value="1"/>
</dbReference>
<dbReference type="Pfam" id="PF25601">
    <property type="entry name" value="AAA_lid_14"/>
    <property type="match status" value="1"/>
</dbReference>
<dbReference type="InterPro" id="IPR027417">
    <property type="entry name" value="P-loop_NTPase"/>
</dbReference>
<dbReference type="Proteomes" id="UP000190285">
    <property type="component" value="Unassembled WGS sequence"/>
</dbReference>
<dbReference type="EMBL" id="FUZT01000011">
    <property type="protein sequence ID" value="SKC84328.1"/>
    <property type="molecule type" value="Genomic_DNA"/>
</dbReference>
<dbReference type="Gene3D" id="3.40.50.300">
    <property type="entry name" value="P-loop containing nucleotide triphosphate hydrolases"/>
    <property type="match status" value="1"/>
</dbReference>
<dbReference type="SUPFAM" id="SSF46689">
    <property type="entry name" value="Homeodomain-like"/>
    <property type="match status" value="1"/>
</dbReference>
<protein>
    <submittedName>
        <fullName evidence="4">Transcriptional regulator containing PAS, AAA-type ATPase, and DNA-binding Fis domains</fullName>
    </submittedName>
</protein>
<keyword evidence="4" id="KW-0238">DNA-binding</keyword>
<dbReference type="OrthoDB" id="9803970at2"/>
<dbReference type="SUPFAM" id="SSF52540">
    <property type="entry name" value="P-loop containing nucleoside triphosphate hydrolases"/>
    <property type="match status" value="1"/>
</dbReference>
<keyword evidence="1" id="KW-0547">Nucleotide-binding</keyword>
<dbReference type="CDD" id="cd00009">
    <property type="entry name" value="AAA"/>
    <property type="match status" value="1"/>
</dbReference>
<evidence type="ECO:0000313" key="5">
    <source>
        <dbReference type="Proteomes" id="UP000190285"/>
    </source>
</evidence>
<evidence type="ECO:0000256" key="1">
    <source>
        <dbReference type="ARBA" id="ARBA00022741"/>
    </source>
</evidence>
<dbReference type="InterPro" id="IPR009057">
    <property type="entry name" value="Homeodomain-like_sf"/>
</dbReference>
<accession>A0A1T5M927</accession>
<sequence length="577" mass="65456">MVSLKDIAGYIEQTANIIGGVLELDVLIVDDKLRILGDSDLEEVSQEECISKNSILTKVMDTGKLIVLNSKLDHKGCLTCKNINNCPVTMIIGIPLLFEEHIIGSVGVIGNNNQDKEKILKNKKNYLKFINRMIELIINKLVEEKELKEISLFSKRIEVVLDSIDQFLVLISNDGKILNSNSNFKKIFKSKLPNNINDILEQELVKKILVEKREIKYKEIRINKKYDFLLSSKPVILHNKSQGAVLNFRSIEDITKEMNDLYTPSMDVEFDDLIGRSYEIKELKEKIKQISGSNSTVLINGETGTGKEVVARLIHNTSKRKDKPFVAINCSAIPEELMESELFGYEEGAFSGARKGGKIGKFQLADGGTIFLDEIGEMALHLQSKLLRVLQEKCITKIGGLESNSIDVRIISATNKKLEDLVLEGKFREDLYYRLKVIPLTIPPLRERLGDVELLLNHFLKIYSMRMDKKINSFSSDALKVLIKYPWYGNVRELKNVVEFSVNMTNNNIITVNNLPKDILHLNRLKKGNLNIDYHTKQLIAEALKNYGDTTIGKEKAAMALGISMATLYRKMKEYNI</sequence>
<dbReference type="SMART" id="SM00382">
    <property type="entry name" value="AAA"/>
    <property type="match status" value="1"/>
</dbReference>
<dbReference type="Gene3D" id="1.10.8.60">
    <property type="match status" value="1"/>
</dbReference>
<organism evidence="4 5">
    <name type="scientific">Maledivibacter halophilus</name>
    <dbReference type="NCBI Taxonomy" id="36842"/>
    <lineage>
        <taxon>Bacteria</taxon>
        <taxon>Bacillati</taxon>
        <taxon>Bacillota</taxon>
        <taxon>Clostridia</taxon>
        <taxon>Peptostreptococcales</taxon>
        <taxon>Caminicellaceae</taxon>
        <taxon>Maledivibacter</taxon>
    </lineage>
</organism>
<keyword evidence="5" id="KW-1185">Reference proteome</keyword>
<name>A0A1T5M927_9FIRM</name>
<dbReference type="PROSITE" id="PS50045">
    <property type="entry name" value="SIGMA54_INTERACT_4"/>
    <property type="match status" value="1"/>
</dbReference>
<dbReference type="AlphaFoldDB" id="A0A1T5M927"/>
<dbReference type="PROSITE" id="PS00676">
    <property type="entry name" value="SIGMA54_INTERACT_2"/>
    <property type="match status" value="1"/>
</dbReference>
<dbReference type="Gene3D" id="3.30.450.20">
    <property type="entry name" value="PAS domain"/>
    <property type="match status" value="1"/>
</dbReference>
<dbReference type="InterPro" id="IPR003593">
    <property type="entry name" value="AAA+_ATPase"/>
</dbReference>
<dbReference type="InterPro" id="IPR002078">
    <property type="entry name" value="Sigma_54_int"/>
</dbReference>
<dbReference type="GO" id="GO:0005524">
    <property type="term" value="F:ATP binding"/>
    <property type="evidence" value="ECO:0007669"/>
    <property type="project" value="UniProtKB-KW"/>
</dbReference>
<dbReference type="STRING" id="36842.SAMN02194393_04073"/>